<dbReference type="InterPro" id="IPR036779">
    <property type="entry name" value="LysM_dom_sf"/>
</dbReference>
<keyword evidence="1" id="KW-0732">Signal</keyword>
<dbReference type="Gene3D" id="3.10.350.10">
    <property type="entry name" value="LysM domain"/>
    <property type="match status" value="1"/>
</dbReference>
<dbReference type="eggNOG" id="COG1652">
    <property type="taxonomic scope" value="Bacteria"/>
</dbReference>
<feature type="chain" id="PRO_5003312728" evidence="1">
    <location>
        <begin position="20"/>
        <end position="231"/>
    </location>
</feature>
<feature type="signal peptide" evidence="1">
    <location>
        <begin position="1"/>
        <end position="19"/>
    </location>
</feature>
<gene>
    <name evidence="2" type="ordered locus">Trebr_2126</name>
</gene>
<accession>F4LKI5</accession>
<organism evidence="2 3">
    <name type="scientific">Treponema brennaborense (strain DSM 12168 / CIP 105900 / DD5/3)</name>
    <dbReference type="NCBI Taxonomy" id="906968"/>
    <lineage>
        <taxon>Bacteria</taxon>
        <taxon>Pseudomonadati</taxon>
        <taxon>Spirochaetota</taxon>
        <taxon>Spirochaetia</taxon>
        <taxon>Spirochaetales</taxon>
        <taxon>Treponemataceae</taxon>
        <taxon>Treponema</taxon>
    </lineage>
</organism>
<protein>
    <submittedName>
        <fullName evidence="2">Uncharacterized protein</fullName>
    </submittedName>
</protein>
<proteinExistence type="predicted"/>
<dbReference type="HOGENOM" id="CLU_1165409_0_0_12"/>
<name>F4LKI5_TREBD</name>
<dbReference type="KEGG" id="tbe:Trebr_2126"/>
<keyword evidence="3" id="KW-1185">Reference proteome</keyword>
<dbReference type="STRING" id="906968.Trebr_2126"/>
<dbReference type="InterPro" id="IPR052196">
    <property type="entry name" value="Bact_Kbp"/>
</dbReference>
<reference evidence="3" key="1">
    <citation type="submission" date="2011-04" db="EMBL/GenBank/DDBJ databases">
        <title>The complete genome of Treponema brennaborense DSM 12168.</title>
        <authorList>
            <person name="Lucas S."/>
            <person name="Han J."/>
            <person name="Lapidus A."/>
            <person name="Bruce D."/>
            <person name="Goodwin L."/>
            <person name="Pitluck S."/>
            <person name="Peters L."/>
            <person name="Kyrpides N."/>
            <person name="Mavromatis K."/>
            <person name="Ivanova N."/>
            <person name="Mikhailova N."/>
            <person name="Pagani I."/>
            <person name="Teshima H."/>
            <person name="Detter J.C."/>
            <person name="Tapia R."/>
            <person name="Han C."/>
            <person name="Land M."/>
            <person name="Hauser L."/>
            <person name="Markowitz V."/>
            <person name="Cheng J.-F."/>
            <person name="Hugenholtz P."/>
            <person name="Woyke T."/>
            <person name="Wu D."/>
            <person name="Gronow S."/>
            <person name="Wellnitz S."/>
            <person name="Brambilla E."/>
            <person name="Klenk H.-P."/>
            <person name="Eisen J.A."/>
        </authorList>
    </citation>
    <scope>NUCLEOTIDE SEQUENCE [LARGE SCALE GENOMIC DNA]</scope>
    <source>
        <strain evidence="3">DSM 12168 / CIP 105900 / DD5/3</strain>
    </source>
</reference>
<dbReference type="RefSeq" id="WP_013759243.1">
    <property type="nucleotide sequence ID" value="NC_015500.1"/>
</dbReference>
<evidence type="ECO:0000313" key="2">
    <source>
        <dbReference type="EMBL" id="AEE17541.1"/>
    </source>
</evidence>
<evidence type="ECO:0000256" key="1">
    <source>
        <dbReference type="SAM" id="SignalP"/>
    </source>
</evidence>
<dbReference type="AlphaFoldDB" id="F4LKI5"/>
<sequence length="231" mass="26013">MKKTVFTVCLLLTGLAVFAASYADNEYQKLARTYYAQAAEAFDSGEYDAAVEYTQKAEENAELSRAYIALMLERSDADTQIKVARNRLVWAKNIRADVNYPMAYTAATRAIEDAQNAFAAEEYATASGAAKRAMESLAGVKEVVPLPKYYVVRPWADTKDCYWNIAGKPYVYDNPFLWENLYQANKNNMENPSDPNLIHPGMKVEIPSISGEYREGTYDPAVKYDSFSVHR</sequence>
<dbReference type="Proteomes" id="UP000006546">
    <property type="component" value="Chromosome"/>
</dbReference>
<dbReference type="OrthoDB" id="370541at2"/>
<dbReference type="EMBL" id="CP002696">
    <property type="protein sequence ID" value="AEE17541.1"/>
    <property type="molecule type" value="Genomic_DNA"/>
</dbReference>
<dbReference type="PANTHER" id="PTHR34700:SF4">
    <property type="entry name" value="PHAGE-LIKE ELEMENT PBSX PROTEIN XKDP"/>
    <property type="match status" value="1"/>
</dbReference>
<evidence type="ECO:0000313" key="3">
    <source>
        <dbReference type="Proteomes" id="UP000006546"/>
    </source>
</evidence>
<dbReference type="PANTHER" id="PTHR34700">
    <property type="entry name" value="POTASSIUM BINDING PROTEIN KBP"/>
    <property type="match status" value="1"/>
</dbReference>